<comment type="caution">
    <text evidence="2">The sequence shown here is derived from an EMBL/GenBank/DDBJ whole genome shotgun (WGS) entry which is preliminary data.</text>
</comment>
<evidence type="ECO:0000256" key="1">
    <source>
        <dbReference type="SAM" id="Phobius"/>
    </source>
</evidence>
<keyword evidence="1" id="KW-0472">Membrane</keyword>
<keyword evidence="3" id="KW-1185">Reference proteome</keyword>
<feature type="transmembrane region" description="Helical" evidence="1">
    <location>
        <begin position="79"/>
        <end position="97"/>
    </location>
</feature>
<evidence type="ECO:0000313" key="3">
    <source>
        <dbReference type="Proteomes" id="UP001221142"/>
    </source>
</evidence>
<keyword evidence="1" id="KW-1133">Transmembrane helix</keyword>
<gene>
    <name evidence="2" type="ORF">FB45DRAFT_912630</name>
</gene>
<keyword evidence="1" id="KW-0812">Transmembrane</keyword>
<dbReference type="EMBL" id="JARKIF010000008">
    <property type="protein sequence ID" value="KAJ7632506.1"/>
    <property type="molecule type" value="Genomic_DNA"/>
</dbReference>
<dbReference type="Proteomes" id="UP001221142">
    <property type="component" value="Unassembled WGS sequence"/>
</dbReference>
<sequence>MLSPLFLKIRAISFSLILCISLLWITLLCVFVYLQWDSTDSHERVLVVLMLITHSLTMITLLVLLIIPFHPWLDGARMFFLVVTHACIAGAFAFWNPKLQCPTSTPDSQGLCLLLNMYILIASWIVPVLLLVYSSGLALAVYRSRRGENEPVMMERDSILPIMPPRQSSNLSVSSAEEKRRHISGLMLPRHISVDGSIPERPTFSKTNSLTKLHPSALSV</sequence>
<feature type="transmembrane region" description="Helical" evidence="1">
    <location>
        <begin position="12"/>
        <end position="34"/>
    </location>
</feature>
<accession>A0AAD7BW78</accession>
<reference evidence="2" key="1">
    <citation type="submission" date="2023-03" db="EMBL/GenBank/DDBJ databases">
        <title>Massive genome expansion in bonnet fungi (Mycena s.s.) driven by repeated elements and novel gene families across ecological guilds.</title>
        <authorList>
            <consortium name="Lawrence Berkeley National Laboratory"/>
            <person name="Harder C.B."/>
            <person name="Miyauchi S."/>
            <person name="Viragh M."/>
            <person name="Kuo A."/>
            <person name="Thoen E."/>
            <person name="Andreopoulos B."/>
            <person name="Lu D."/>
            <person name="Skrede I."/>
            <person name="Drula E."/>
            <person name="Henrissat B."/>
            <person name="Morin E."/>
            <person name="Kohler A."/>
            <person name="Barry K."/>
            <person name="LaButti K."/>
            <person name="Morin E."/>
            <person name="Salamov A."/>
            <person name="Lipzen A."/>
            <person name="Mereny Z."/>
            <person name="Hegedus B."/>
            <person name="Baldrian P."/>
            <person name="Stursova M."/>
            <person name="Weitz H."/>
            <person name="Taylor A."/>
            <person name="Grigoriev I.V."/>
            <person name="Nagy L.G."/>
            <person name="Martin F."/>
            <person name="Kauserud H."/>
        </authorList>
    </citation>
    <scope>NUCLEOTIDE SEQUENCE</scope>
    <source>
        <strain evidence="2">9284</strain>
    </source>
</reference>
<evidence type="ECO:0000313" key="2">
    <source>
        <dbReference type="EMBL" id="KAJ7632506.1"/>
    </source>
</evidence>
<dbReference type="AlphaFoldDB" id="A0AAD7BW78"/>
<organism evidence="2 3">
    <name type="scientific">Roridomyces roridus</name>
    <dbReference type="NCBI Taxonomy" id="1738132"/>
    <lineage>
        <taxon>Eukaryota</taxon>
        <taxon>Fungi</taxon>
        <taxon>Dikarya</taxon>
        <taxon>Basidiomycota</taxon>
        <taxon>Agaricomycotina</taxon>
        <taxon>Agaricomycetes</taxon>
        <taxon>Agaricomycetidae</taxon>
        <taxon>Agaricales</taxon>
        <taxon>Marasmiineae</taxon>
        <taxon>Mycenaceae</taxon>
        <taxon>Roridomyces</taxon>
    </lineage>
</organism>
<name>A0AAD7BW78_9AGAR</name>
<feature type="transmembrane region" description="Helical" evidence="1">
    <location>
        <begin position="117"/>
        <end position="142"/>
    </location>
</feature>
<feature type="transmembrane region" description="Helical" evidence="1">
    <location>
        <begin position="46"/>
        <end position="67"/>
    </location>
</feature>
<proteinExistence type="predicted"/>
<protein>
    <submittedName>
        <fullName evidence="2">Uncharacterized protein</fullName>
    </submittedName>
</protein>